<proteinExistence type="predicted"/>
<reference evidence="1 2" key="1">
    <citation type="submission" date="2021-07" db="EMBL/GenBank/DDBJ databases">
        <authorList>
            <person name="Palmer J.M."/>
        </authorList>
    </citation>
    <scope>NUCLEOTIDE SEQUENCE [LARGE SCALE GENOMIC DNA]</scope>
    <source>
        <strain evidence="1 2">AT_MEX2019</strain>
        <tissue evidence="1">Muscle</tissue>
    </source>
</reference>
<dbReference type="EMBL" id="JAHUTI010039711">
    <property type="protein sequence ID" value="MED6244604.1"/>
    <property type="molecule type" value="Genomic_DNA"/>
</dbReference>
<keyword evidence="2" id="KW-1185">Reference proteome</keyword>
<sequence>MNSGWGWRKSCRLLLIDVIKSHLYKKRGTKHLQVMTVCFHMVRITYQKLIPTPGYLEVLQCLNKMSVVASVASGEHIAGCGGSVNSFCLSAEDQRKSKVYCGCDVLIK</sequence>
<name>A0ABU7B477_9TELE</name>
<gene>
    <name evidence="1" type="ORF">ATANTOWER_018037</name>
</gene>
<accession>A0ABU7B477</accession>
<evidence type="ECO:0000313" key="2">
    <source>
        <dbReference type="Proteomes" id="UP001345963"/>
    </source>
</evidence>
<comment type="caution">
    <text evidence="1">The sequence shown here is derived from an EMBL/GenBank/DDBJ whole genome shotgun (WGS) entry which is preliminary data.</text>
</comment>
<organism evidence="1 2">
    <name type="scientific">Ataeniobius toweri</name>
    <dbReference type="NCBI Taxonomy" id="208326"/>
    <lineage>
        <taxon>Eukaryota</taxon>
        <taxon>Metazoa</taxon>
        <taxon>Chordata</taxon>
        <taxon>Craniata</taxon>
        <taxon>Vertebrata</taxon>
        <taxon>Euteleostomi</taxon>
        <taxon>Actinopterygii</taxon>
        <taxon>Neopterygii</taxon>
        <taxon>Teleostei</taxon>
        <taxon>Neoteleostei</taxon>
        <taxon>Acanthomorphata</taxon>
        <taxon>Ovalentaria</taxon>
        <taxon>Atherinomorphae</taxon>
        <taxon>Cyprinodontiformes</taxon>
        <taxon>Goodeidae</taxon>
        <taxon>Ataeniobius</taxon>
    </lineage>
</organism>
<protein>
    <submittedName>
        <fullName evidence="1">Uncharacterized protein</fullName>
    </submittedName>
</protein>
<evidence type="ECO:0000313" key="1">
    <source>
        <dbReference type="EMBL" id="MED6244604.1"/>
    </source>
</evidence>
<dbReference type="Proteomes" id="UP001345963">
    <property type="component" value="Unassembled WGS sequence"/>
</dbReference>